<dbReference type="RefSeq" id="WP_264485802.1">
    <property type="nucleotide sequence ID" value="NZ_JAPDDT010000001.1"/>
</dbReference>
<organism evidence="1 2">
    <name type="scientific">Luteolibacter arcticus</name>
    <dbReference type="NCBI Taxonomy" id="1581411"/>
    <lineage>
        <taxon>Bacteria</taxon>
        <taxon>Pseudomonadati</taxon>
        <taxon>Verrucomicrobiota</taxon>
        <taxon>Verrucomicrobiia</taxon>
        <taxon>Verrucomicrobiales</taxon>
        <taxon>Verrucomicrobiaceae</taxon>
        <taxon>Luteolibacter</taxon>
    </lineage>
</organism>
<protein>
    <recommendedName>
        <fullName evidence="3">DUF4412 domain-containing protein</fullName>
    </recommendedName>
</protein>
<name>A0ABT3GEI9_9BACT</name>
<keyword evidence="2" id="KW-1185">Reference proteome</keyword>
<gene>
    <name evidence="1" type="ORF">OKA05_03955</name>
</gene>
<evidence type="ECO:0000313" key="2">
    <source>
        <dbReference type="Proteomes" id="UP001320876"/>
    </source>
</evidence>
<proteinExistence type="predicted"/>
<reference evidence="1 2" key="1">
    <citation type="submission" date="2022-10" db="EMBL/GenBank/DDBJ databases">
        <title>Luteolibacter arcticus strain CCTCC AB 2014275, whole genome shotgun sequencing project.</title>
        <authorList>
            <person name="Zhao G."/>
            <person name="Shen L."/>
        </authorList>
    </citation>
    <scope>NUCLEOTIDE SEQUENCE [LARGE SCALE GENOMIC DNA]</scope>
    <source>
        <strain evidence="1 2">CCTCC AB 2014275</strain>
    </source>
</reference>
<comment type="caution">
    <text evidence="1">The sequence shown here is derived from an EMBL/GenBank/DDBJ whole genome shotgun (WGS) entry which is preliminary data.</text>
</comment>
<dbReference type="EMBL" id="JAPDDT010000001">
    <property type="protein sequence ID" value="MCW1921693.1"/>
    <property type="molecule type" value="Genomic_DNA"/>
</dbReference>
<evidence type="ECO:0000313" key="1">
    <source>
        <dbReference type="EMBL" id="MCW1921693.1"/>
    </source>
</evidence>
<sequence>MKRAALILFSMFACGALGEDDPFVADGSDKVVVQEDDAFKVIADPAGKAYFPEGRASYYTKYLSAMKEPSVLSPQEKGVERVFRFTYLRSFHDPLVVRITETGDTVTARAVRLEMDQQYQPVKIVSDRTWKLDGEGRKAVKALPEQKGFWTPLNLVEEAIASSGLDGSKWVFEVHDKDGYRMIDVWTPEALVGMDKDVVDRVSGDLGKEPVTMRDFLIYKKTGEKLLEIGGILPEPDDRY</sequence>
<evidence type="ECO:0008006" key="3">
    <source>
        <dbReference type="Google" id="ProtNLM"/>
    </source>
</evidence>
<accession>A0ABT3GEI9</accession>
<dbReference type="Proteomes" id="UP001320876">
    <property type="component" value="Unassembled WGS sequence"/>
</dbReference>